<keyword evidence="3" id="KW-0732">Signal</keyword>
<dbReference type="PANTHER" id="PTHR34183:SF8">
    <property type="entry name" value="ENDOLYTIC PEPTIDOGLYCAN TRANSGLYCOSYLASE RLPA-RELATED"/>
    <property type="match status" value="1"/>
</dbReference>
<reference evidence="6 7" key="1">
    <citation type="submission" date="2019-05" db="EMBL/GenBank/DDBJ databases">
        <authorList>
            <person name="Pankratov T."/>
            <person name="Grouzdev D."/>
        </authorList>
    </citation>
    <scope>NUCLEOTIDE SEQUENCE [LARGE SCALE GENOMIC DNA]</scope>
    <source>
        <strain evidence="6 7">KEBCLARHB70R</strain>
    </source>
</reference>
<dbReference type="InterPro" id="IPR009009">
    <property type="entry name" value="RlpA-like_DPBB"/>
</dbReference>
<dbReference type="SUPFAM" id="SSF50685">
    <property type="entry name" value="Barwin-like endoglucanases"/>
    <property type="match status" value="1"/>
</dbReference>
<dbReference type="Proteomes" id="UP000305654">
    <property type="component" value="Unassembled WGS sequence"/>
</dbReference>
<dbReference type="EC" id="4.2.2.-" evidence="3"/>
<dbReference type="CDD" id="cd22268">
    <property type="entry name" value="DPBB_RlpA-like"/>
    <property type="match status" value="1"/>
</dbReference>
<sequence length="137" mass="14220" precursor="true">MRIEIGAAMLAAVMIAGVTSASASGQTLPHKQVGKASFYSNRFQGRHMANGERFNVHSNAAASKTLPIGTKARVTDLQTGKSAIVTIKDRGPVPKGRVVDLTPATAKQIGLTPKQGIAPVAVVPTALPPRTETASTH</sequence>
<comment type="function">
    <text evidence="3">Lytic transglycosylase with a strong preference for naked glycan strands that lack stem peptides.</text>
</comment>
<dbReference type="InterPro" id="IPR034718">
    <property type="entry name" value="RlpA"/>
</dbReference>
<feature type="chain" id="PRO_5024520922" description="Endolytic peptidoglycan transglycosylase RlpA" evidence="3">
    <location>
        <begin position="24"/>
        <end position="137"/>
    </location>
</feature>
<dbReference type="NCBIfam" id="TIGR00413">
    <property type="entry name" value="rlpA"/>
    <property type="match status" value="1"/>
</dbReference>
<dbReference type="GO" id="GO:0008932">
    <property type="term" value="F:lytic endotransglycosylase activity"/>
    <property type="evidence" value="ECO:0007669"/>
    <property type="project" value="UniProtKB-UniRule"/>
</dbReference>
<keyword evidence="1 3" id="KW-0456">Lyase</keyword>
<feature type="domain" description="RlpA-like protein double-psi beta-barrel" evidence="5">
    <location>
        <begin position="32"/>
        <end position="121"/>
    </location>
</feature>
<evidence type="ECO:0000313" key="7">
    <source>
        <dbReference type="Proteomes" id="UP000305654"/>
    </source>
</evidence>
<dbReference type="PANTHER" id="PTHR34183">
    <property type="entry name" value="ENDOLYTIC PEPTIDOGLYCAN TRANSGLYCOSYLASE RLPA"/>
    <property type="match status" value="1"/>
</dbReference>
<proteinExistence type="inferred from homology"/>
<feature type="signal peptide" evidence="3">
    <location>
        <begin position="1"/>
        <end position="23"/>
    </location>
</feature>
<organism evidence="6 7">
    <name type="scientific">Lichenicoccus roseus</name>
    <dbReference type="NCBI Taxonomy" id="2683649"/>
    <lineage>
        <taxon>Bacteria</taxon>
        <taxon>Pseudomonadati</taxon>
        <taxon>Pseudomonadota</taxon>
        <taxon>Alphaproteobacteria</taxon>
        <taxon>Acetobacterales</taxon>
        <taxon>Acetobacteraceae</taxon>
        <taxon>Lichenicoccus</taxon>
    </lineage>
</organism>
<dbReference type="GO" id="GO:0071555">
    <property type="term" value="P:cell wall organization"/>
    <property type="evidence" value="ECO:0007669"/>
    <property type="project" value="UniProtKB-KW"/>
</dbReference>
<gene>
    <name evidence="3" type="primary">rlpA</name>
    <name evidence="6" type="ORF">FE263_10355</name>
</gene>
<dbReference type="RefSeq" id="WP_138325924.1">
    <property type="nucleotide sequence ID" value="NZ_VCDI01000003.1"/>
</dbReference>
<comment type="caution">
    <text evidence="6">The sequence shown here is derived from an EMBL/GenBank/DDBJ whole genome shotgun (WGS) entry which is preliminary data.</text>
</comment>
<dbReference type="GO" id="GO:0000270">
    <property type="term" value="P:peptidoglycan metabolic process"/>
    <property type="evidence" value="ECO:0007669"/>
    <property type="project" value="UniProtKB-UniRule"/>
</dbReference>
<dbReference type="HAMAP" id="MF_02071">
    <property type="entry name" value="RlpA"/>
    <property type="match status" value="1"/>
</dbReference>
<keyword evidence="7" id="KW-1185">Reference proteome</keyword>
<dbReference type="AlphaFoldDB" id="A0A5R9J4H9"/>
<evidence type="ECO:0000256" key="2">
    <source>
        <dbReference type="ARBA" id="ARBA00023316"/>
    </source>
</evidence>
<dbReference type="OrthoDB" id="9779128at2"/>
<name>A0A5R9J4H9_9PROT</name>
<evidence type="ECO:0000256" key="4">
    <source>
        <dbReference type="RuleBase" id="RU003495"/>
    </source>
</evidence>
<dbReference type="InterPro" id="IPR012997">
    <property type="entry name" value="RplA"/>
</dbReference>
<dbReference type="EMBL" id="VCDI01000003">
    <property type="protein sequence ID" value="TLU72462.1"/>
    <property type="molecule type" value="Genomic_DNA"/>
</dbReference>
<dbReference type="InterPro" id="IPR036908">
    <property type="entry name" value="RlpA-like_sf"/>
</dbReference>
<evidence type="ECO:0000256" key="3">
    <source>
        <dbReference type="HAMAP-Rule" id="MF_02071"/>
    </source>
</evidence>
<dbReference type="Gene3D" id="2.40.40.10">
    <property type="entry name" value="RlpA-like domain"/>
    <property type="match status" value="1"/>
</dbReference>
<protein>
    <recommendedName>
        <fullName evidence="3">Endolytic peptidoglycan transglycosylase RlpA</fullName>
        <ecNumber evidence="3">4.2.2.-</ecNumber>
    </recommendedName>
</protein>
<keyword evidence="2 3" id="KW-0961">Cell wall biogenesis/degradation</keyword>
<comment type="similarity">
    <text evidence="3 4">Belongs to the RlpA family.</text>
</comment>
<evidence type="ECO:0000259" key="5">
    <source>
        <dbReference type="Pfam" id="PF03330"/>
    </source>
</evidence>
<evidence type="ECO:0000313" key="6">
    <source>
        <dbReference type="EMBL" id="TLU72462.1"/>
    </source>
</evidence>
<accession>A0A5R9J4H9</accession>
<evidence type="ECO:0000256" key="1">
    <source>
        <dbReference type="ARBA" id="ARBA00023239"/>
    </source>
</evidence>
<dbReference type="Pfam" id="PF03330">
    <property type="entry name" value="DPBB_1"/>
    <property type="match status" value="1"/>
</dbReference>